<evidence type="ECO:0000256" key="1">
    <source>
        <dbReference type="SAM" id="MobiDB-lite"/>
    </source>
</evidence>
<sequence>MREDMPYRGPPPKRSSLFISDEEEDVEEVASSMKSDDAEEFPEEEDMDPRSSFLTMVPWLPWGIKEASILNKMSSQFF</sequence>
<proteinExistence type="predicted"/>
<reference evidence="2" key="2">
    <citation type="submission" date="2019-07" db="EMBL/GenBank/DDBJ databases">
        <authorList>
            <person name="Yang Y."/>
            <person name="Bocs S."/>
            <person name="Baudouin L."/>
        </authorList>
    </citation>
    <scope>NUCLEOTIDE SEQUENCE</scope>
    <source>
        <tissue evidence="2">Spear leaf of Hainan Tall coconut</tissue>
    </source>
</reference>
<evidence type="ECO:0000313" key="3">
    <source>
        <dbReference type="Proteomes" id="UP000797356"/>
    </source>
</evidence>
<feature type="region of interest" description="Disordered" evidence="1">
    <location>
        <begin position="1"/>
        <end position="50"/>
    </location>
</feature>
<organism evidence="2 3">
    <name type="scientific">Cocos nucifera</name>
    <name type="common">Coconut palm</name>
    <dbReference type="NCBI Taxonomy" id="13894"/>
    <lineage>
        <taxon>Eukaryota</taxon>
        <taxon>Viridiplantae</taxon>
        <taxon>Streptophyta</taxon>
        <taxon>Embryophyta</taxon>
        <taxon>Tracheophyta</taxon>
        <taxon>Spermatophyta</taxon>
        <taxon>Magnoliopsida</taxon>
        <taxon>Liliopsida</taxon>
        <taxon>Arecaceae</taxon>
        <taxon>Arecoideae</taxon>
        <taxon>Cocoseae</taxon>
        <taxon>Attaleinae</taxon>
        <taxon>Cocos</taxon>
    </lineage>
</organism>
<comment type="caution">
    <text evidence="2">The sequence shown here is derived from an EMBL/GenBank/DDBJ whole genome shotgun (WGS) entry which is preliminary data.</text>
</comment>
<keyword evidence="3" id="KW-1185">Reference proteome</keyword>
<dbReference type="AlphaFoldDB" id="A0A8K0N718"/>
<protein>
    <submittedName>
        <fullName evidence="2">Uncharacterized protein</fullName>
    </submittedName>
</protein>
<gene>
    <name evidence="2" type="ORF">COCNU_08G009330</name>
</gene>
<name>A0A8K0N718_COCNU</name>
<dbReference type="EMBL" id="CM017879">
    <property type="protein sequence ID" value="KAG1359487.1"/>
    <property type="molecule type" value="Genomic_DNA"/>
</dbReference>
<evidence type="ECO:0000313" key="2">
    <source>
        <dbReference type="EMBL" id="KAG1359487.1"/>
    </source>
</evidence>
<feature type="compositionally biased region" description="Acidic residues" evidence="1">
    <location>
        <begin position="37"/>
        <end position="47"/>
    </location>
</feature>
<accession>A0A8K0N718</accession>
<reference evidence="2" key="1">
    <citation type="journal article" date="2017" name="Gigascience">
        <title>The genome draft of coconut (Cocos nucifera).</title>
        <authorList>
            <person name="Xiao Y."/>
            <person name="Xu P."/>
            <person name="Fan H."/>
            <person name="Baudouin L."/>
            <person name="Xia W."/>
            <person name="Bocs S."/>
            <person name="Xu J."/>
            <person name="Li Q."/>
            <person name="Guo A."/>
            <person name="Zhou L."/>
            <person name="Li J."/>
            <person name="Wu Y."/>
            <person name="Ma Z."/>
            <person name="Armero A."/>
            <person name="Issali A.E."/>
            <person name="Liu N."/>
            <person name="Peng M."/>
            <person name="Yang Y."/>
        </authorList>
    </citation>
    <scope>NUCLEOTIDE SEQUENCE</scope>
    <source>
        <tissue evidence="2">Spear leaf of Hainan Tall coconut</tissue>
    </source>
</reference>
<dbReference type="Proteomes" id="UP000797356">
    <property type="component" value="Chromosome 8"/>
</dbReference>